<evidence type="ECO:0000313" key="3">
    <source>
        <dbReference type="Proteomes" id="UP000053257"/>
    </source>
</evidence>
<dbReference type="EMBL" id="KN840607">
    <property type="protein sequence ID" value="KIP03620.1"/>
    <property type="molecule type" value="Genomic_DNA"/>
</dbReference>
<evidence type="ECO:0000256" key="1">
    <source>
        <dbReference type="SAM" id="Coils"/>
    </source>
</evidence>
<dbReference type="STRING" id="745531.A0A0C3S5L6"/>
<proteinExistence type="predicted"/>
<protein>
    <submittedName>
        <fullName evidence="2">Uncharacterized protein</fullName>
    </submittedName>
</protein>
<gene>
    <name evidence="2" type="ORF">PHLGIDRAFT_77276</name>
</gene>
<dbReference type="Proteomes" id="UP000053257">
    <property type="component" value="Unassembled WGS sequence"/>
</dbReference>
<dbReference type="AlphaFoldDB" id="A0A0C3S5L6"/>
<organism evidence="2 3">
    <name type="scientific">Phlebiopsis gigantea (strain 11061_1 CR5-6)</name>
    <name type="common">White-rot fungus</name>
    <name type="synonym">Peniophora gigantea</name>
    <dbReference type="NCBI Taxonomy" id="745531"/>
    <lineage>
        <taxon>Eukaryota</taxon>
        <taxon>Fungi</taxon>
        <taxon>Dikarya</taxon>
        <taxon>Basidiomycota</taxon>
        <taxon>Agaricomycotina</taxon>
        <taxon>Agaricomycetes</taxon>
        <taxon>Polyporales</taxon>
        <taxon>Phanerochaetaceae</taxon>
        <taxon>Phlebiopsis</taxon>
    </lineage>
</organism>
<evidence type="ECO:0000313" key="2">
    <source>
        <dbReference type="EMBL" id="KIP03620.1"/>
    </source>
</evidence>
<dbReference type="HOGENOM" id="CLU_167279_0_0_1"/>
<name>A0A0C3S5L6_PHLG1</name>
<feature type="coiled-coil region" evidence="1">
    <location>
        <begin position="5"/>
        <end position="84"/>
    </location>
</feature>
<keyword evidence="1" id="KW-0175">Coiled coil</keyword>
<dbReference type="OrthoDB" id="10255344at2759"/>
<reference evidence="2 3" key="1">
    <citation type="journal article" date="2014" name="PLoS Genet.">
        <title>Analysis of the Phlebiopsis gigantea genome, transcriptome and secretome provides insight into its pioneer colonization strategies of wood.</title>
        <authorList>
            <person name="Hori C."/>
            <person name="Ishida T."/>
            <person name="Igarashi K."/>
            <person name="Samejima M."/>
            <person name="Suzuki H."/>
            <person name="Master E."/>
            <person name="Ferreira P."/>
            <person name="Ruiz-Duenas F.J."/>
            <person name="Held B."/>
            <person name="Canessa P."/>
            <person name="Larrondo L.F."/>
            <person name="Schmoll M."/>
            <person name="Druzhinina I.S."/>
            <person name="Kubicek C.P."/>
            <person name="Gaskell J.A."/>
            <person name="Kersten P."/>
            <person name="St John F."/>
            <person name="Glasner J."/>
            <person name="Sabat G."/>
            <person name="Splinter BonDurant S."/>
            <person name="Syed K."/>
            <person name="Yadav J."/>
            <person name="Mgbeahuruike A.C."/>
            <person name="Kovalchuk A."/>
            <person name="Asiegbu F.O."/>
            <person name="Lackner G."/>
            <person name="Hoffmeister D."/>
            <person name="Rencoret J."/>
            <person name="Gutierrez A."/>
            <person name="Sun H."/>
            <person name="Lindquist E."/>
            <person name="Barry K."/>
            <person name="Riley R."/>
            <person name="Grigoriev I.V."/>
            <person name="Henrissat B."/>
            <person name="Kues U."/>
            <person name="Berka R.M."/>
            <person name="Martinez A.T."/>
            <person name="Covert S.F."/>
            <person name="Blanchette R.A."/>
            <person name="Cullen D."/>
        </authorList>
    </citation>
    <scope>NUCLEOTIDE SEQUENCE [LARGE SCALE GENOMIC DNA]</scope>
    <source>
        <strain evidence="2 3">11061_1 CR5-6</strain>
    </source>
</reference>
<feature type="non-terminal residue" evidence="2">
    <location>
        <position position="1"/>
    </location>
</feature>
<keyword evidence="3" id="KW-1185">Reference proteome</keyword>
<sequence>SHKQVSALNEQVERIRTDYIRAEKEWKAAEINLALQAAQHEKVVSNLRNEIETLQEASRLEETVAELRERNEEMEELLRAKCLEIEENDDRFIE</sequence>
<accession>A0A0C3S5L6</accession>